<gene>
    <name evidence="10 11" type="primary">atpG</name>
    <name evidence="11" type="ORF">IAD01_04285</name>
</gene>
<dbReference type="GO" id="GO:0045259">
    <property type="term" value="C:proton-transporting ATP synthase complex"/>
    <property type="evidence" value="ECO:0007669"/>
    <property type="project" value="UniProtKB-KW"/>
</dbReference>
<keyword evidence="4 10" id="KW-0813">Transport</keyword>
<reference evidence="11" key="2">
    <citation type="journal article" date="2021" name="PeerJ">
        <title>Extensive microbial diversity within the chicken gut microbiome revealed by metagenomics and culture.</title>
        <authorList>
            <person name="Gilroy R."/>
            <person name="Ravi A."/>
            <person name="Getino M."/>
            <person name="Pursley I."/>
            <person name="Horton D.L."/>
            <person name="Alikhan N.F."/>
            <person name="Baker D."/>
            <person name="Gharbi K."/>
            <person name="Hall N."/>
            <person name="Watson M."/>
            <person name="Adriaenssens E.M."/>
            <person name="Foster-Nyarko E."/>
            <person name="Jarju S."/>
            <person name="Secka A."/>
            <person name="Antonio M."/>
            <person name="Oren A."/>
            <person name="Chaudhuri R.R."/>
            <person name="La Ragione R."/>
            <person name="Hildebrand F."/>
            <person name="Pallen M.J."/>
        </authorList>
    </citation>
    <scope>NUCLEOTIDE SEQUENCE</scope>
    <source>
        <strain evidence="11">CHK157-1446</strain>
    </source>
</reference>
<dbReference type="GO" id="GO:0046933">
    <property type="term" value="F:proton-transporting ATP synthase activity, rotational mechanism"/>
    <property type="evidence" value="ECO:0007669"/>
    <property type="project" value="UniProtKB-UniRule"/>
</dbReference>
<dbReference type="Gene3D" id="1.10.287.80">
    <property type="entry name" value="ATP synthase, gamma subunit, helix hairpin domain"/>
    <property type="match status" value="1"/>
</dbReference>
<dbReference type="GO" id="GO:0042777">
    <property type="term" value="P:proton motive force-driven plasma membrane ATP synthesis"/>
    <property type="evidence" value="ECO:0007669"/>
    <property type="project" value="UniProtKB-UniRule"/>
</dbReference>
<dbReference type="InterPro" id="IPR035968">
    <property type="entry name" value="ATP_synth_F1_ATPase_gsu"/>
</dbReference>
<evidence type="ECO:0000313" key="11">
    <source>
        <dbReference type="EMBL" id="HIS24604.1"/>
    </source>
</evidence>
<evidence type="ECO:0000256" key="4">
    <source>
        <dbReference type="ARBA" id="ARBA00022448"/>
    </source>
</evidence>
<comment type="function">
    <text evidence="1 10">Produces ATP from ADP in the presence of a proton gradient across the membrane. The gamma chain is believed to be important in regulating ATPase activity and the flow of protons through the CF(0) complex.</text>
</comment>
<dbReference type="SUPFAM" id="SSF52943">
    <property type="entry name" value="ATP synthase (F1-ATPase), gamma subunit"/>
    <property type="match status" value="1"/>
</dbReference>
<evidence type="ECO:0000256" key="8">
    <source>
        <dbReference type="ARBA" id="ARBA00023196"/>
    </source>
</evidence>
<keyword evidence="6 10" id="KW-0406">Ion transport</keyword>
<dbReference type="Proteomes" id="UP000823982">
    <property type="component" value="Unassembled WGS sequence"/>
</dbReference>
<protein>
    <recommendedName>
        <fullName evidence="10">ATP synthase gamma chain</fullName>
    </recommendedName>
    <alternativeName>
        <fullName evidence="10">ATP synthase F1 sector gamma subunit</fullName>
    </alternativeName>
    <alternativeName>
        <fullName evidence="10">F-ATPase gamma subunit</fullName>
    </alternativeName>
</protein>
<dbReference type="NCBIfam" id="TIGR01146">
    <property type="entry name" value="ATPsyn_F1gamma"/>
    <property type="match status" value="1"/>
</dbReference>
<comment type="subcellular location">
    <subcellularLocation>
        <location evidence="10">Cell membrane</location>
        <topology evidence="10">Peripheral membrane protein</topology>
    </subcellularLocation>
    <subcellularLocation>
        <location evidence="2">Membrane</location>
        <topology evidence="2">Peripheral membrane protein</topology>
    </subcellularLocation>
</comment>
<dbReference type="GO" id="GO:0005524">
    <property type="term" value="F:ATP binding"/>
    <property type="evidence" value="ECO:0007669"/>
    <property type="project" value="UniProtKB-UniRule"/>
</dbReference>
<accession>A0A9D1ENT0</accession>
<proteinExistence type="inferred from homology"/>
<dbReference type="PRINTS" id="PR00126">
    <property type="entry name" value="ATPASEGAMMA"/>
</dbReference>
<evidence type="ECO:0000256" key="9">
    <source>
        <dbReference type="ARBA" id="ARBA00023310"/>
    </source>
</evidence>
<dbReference type="AlphaFoldDB" id="A0A9D1ENT0"/>
<comment type="similarity">
    <text evidence="3 10">Belongs to the ATPase gamma chain family.</text>
</comment>
<dbReference type="PANTHER" id="PTHR11693">
    <property type="entry name" value="ATP SYNTHASE GAMMA CHAIN"/>
    <property type="match status" value="1"/>
</dbReference>
<dbReference type="PANTHER" id="PTHR11693:SF22">
    <property type="entry name" value="ATP SYNTHASE SUBUNIT GAMMA, MITOCHONDRIAL"/>
    <property type="match status" value="1"/>
</dbReference>
<keyword evidence="10" id="KW-1003">Cell membrane</keyword>
<dbReference type="GO" id="GO:0005886">
    <property type="term" value="C:plasma membrane"/>
    <property type="evidence" value="ECO:0007669"/>
    <property type="project" value="UniProtKB-SubCell"/>
</dbReference>
<comment type="subunit">
    <text evidence="10">F-type ATPases have 2 components, CF(1) - the catalytic core - and CF(0) - the membrane proton channel. CF(1) has five subunits: alpha(3), beta(3), gamma(1), delta(1), epsilon(1). CF(0) has three main subunits: a, b and c.</text>
</comment>
<evidence type="ECO:0000256" key="2">
    <source>
        <dbReference type="ARBA" id="ARBA00004170"/>
    </source>
</evidence>
<dbReference type="InterPro" id="IPR000131">
    <property type="entry name" value="ATP_synth_F1_gsu"/>
</dbReference>
<evidence type="ECO:0000256" key="5">
    <source>
        <dbReference type="ARBA" id="ARBA00022781"/>
    </source>
</evidence>
<keyword evidence="5 10" id="KW-0375">Hydrogen ion transport</keyword>
<dbReference type="EMBL" id="DVIR01000039">
    <property type="protein sequence ID" value="HIS24604.1"/>
    <property type="molecule type" value="Genomic_DNA"/>
</dbReference>
<evidence type="ECO:0000256" key="10">
    <source>
        <dbReference type="HAMAP-Rule" id="MF_00815"/>
    </source>
</evidence>
<reference evidence="11" key="1">
    <citation type="submission" date="2020-10" db="EMBL/GenBank/DDBJ databases">
        <authorList>
            <person name="Gilroy R."/>
        </authorList>
    </citation>
    <scope>NUCLEOTIDE SEQUENCE</scope>
    <source>
        <strain evidence="11">CHK157-1446</strain>
    </source>
</reference>
<comment type="caution">
    <text evidence="11">The sequence shown here is derived from an EMBL/GenBank/DDBJ whole genome shotgun (WGS) entry which is preliminary data.</text>
</comment>
<sequence>MATASMKEISLRIKSIEGTRQITKAMELVARLKLSKALDGAEKCRPYFLELRRTLSAVASSGAAVDSDFCREPSAKEDKKICIIALAGDRGLAGGYNSNLFKACGEFSQGKNVEVLPVGKKACEHFARIGADVVSSEYQSIESMDVGDAHDAARLLCGRFLSGEFEELYLIYTRFVSMLSQVPATMRLLPLEKPKKKDTQPPYMLIEPSAQAVFDKIVPDGVAGLIWGAVCESKASEYAARRIAMENATSNADDMTEQLRLVYNKARKGSITRQITEIVSGAQSE</sequence>
<evidence type="ECO:0000256" key="6">
    <source>
        <dbReference type="ARBA" id="ARBA00023065"/>
    </source>
</evidence>
<keyword evidence="7 10" id="KW-0472">Membrane</keyword>
<evidence type="ECO:0000313" key="12">
    <source>
        <dbReference type="Proteomes" id="UP000823982"/>
    </source>
</evidence>
<dbReference type="CDD" id="cd12151">
    <property type="entry name" value="F1-ATPase_gamma"/>
    <property type="match status" value="1"/>
</dbReference>
<dbReference type="Pfam" id="PF00231">
    <property type="entry name" value="ATP-synt"/>
    <property type="match status" value="1"/>
</dbReference>
<evidence type="ECO:0000256" key="3">
    <source>
        <dbReference type="ARBA" id="ARBA00007681"/>
    </source>
</evidence>
<evidence type="ECO:0000256" key="7">
    <source>
        <dbReference type="ARBA" id="ARBA00023136"/>
    </source>
</evidence>
<dbReference type="HAMAP" id="MF_00815">
    <property type="entry name" value="ATP_synth_gamma_bact"/>
    <property type="match status" value="1"/>
</dbReference>
<keyword evidence="8 10" id="KW-0139">CF(1)</keyword>
<organism evidence="11 12">
    <name type="scientific">Candidatus Faeciplasma gallinarum</name>
    <dbReference type="NCBI Taxonomy" id="2840799"/>
    <lineage>
        <taxon>Bacteria</taxon>
        <taxon>Bacillati</taxon>
        <taxon>Bacillota</taxon>
        <taxon>Clostridia</taxon>
        <taxon>Eubacteriales</taxon>
        <taxon>Oscillospiraceae</taxon>
        <taxon>Oscillospiraceae incertae sedis</taxon>
        <taxon>Candidatus Faeciplasma</taxon>
    </lineage>
</organism>
<dbReference type="Gene3D" id="3.40.1380.10">
    <property type="match status" value="1"/>
</dbReference>
<name>A0A9D1ENT0_9FIRM</name>
<keyword evidence="9 10" id="KW-0066">ATP synthesis</keyword>
<evidence type="ECO:0000256" key="1">
    <source>
        <dbReference type="ARBA" id="ARBA00003456"/>
    </source>
</evidence>